<protein>
    <recommendedName>
        <fullName evidence="1">DUF7661 domain-containing protein</fullName>
    </recommendedName>
</protein>
<dbReference type="EMBL" id="MNAN01000032">
    <property type="protein sequence ID" value="OHU94990.1"/>
    <property type="molecule type" value="Genomic_DNA"/>
</dbReference>
<evidence type="ECO:0000259" key="1">
    <source>
        <dbReference type="Pfam" id="PF24697"/>
    </source>
</evidence>
<comment type="caution">
    <text evidence="2">The sequence shown here is derived from an EMBL/GenBank/DDBJ whole genome shotgun (WGS) entry which is preliminary data.</text>
</comment>
<dbReference type="Pfam" id="PF24697">
    <property type="entry name" value="DUF7661"/>
    <property type="match status" value="1"/>
</dbReference>
<evidence type="ECO:0000313" key="2">
    <source>
        <dbReference type="EMBL" id="OHU94990.1"/>
    </source>
</evidence>
<reference evidence="2 3" key="1">
    <citation type="submission" date="2016-10" db="EMBL/GenBank/DDBJ databases">
        <title>Pseudoalteromonas amylolytica sp. nov., isolated from the surface seawater.</title>
        <authorList>
            <person name="Wu Y.-H."/>
            <person name="Cheng H."/>
            <person name="Jin X.-B."/>
            <person name="Wang C.-S."/>
            <person name="Xu X.-W."/>
        </authorList>
    </citation>
    <scope>NUCLEOTIDE SEQUENCE [LARGE SCALE GENOMIC DNA]</scope>
    <source>
        <strain evidence="2 3">JCM 12483</strain>
    </source>
</reference>
<feature type="domain" description="DUF7661" evidence="1">
    <location>
        <begin position="4"/>
        <end position="71"/>
    </location>
</feature>
<name>A0A1S1N9P3_9GAMM</name>
<dbReference type="RefSeq" id="WP_070992506.1">
    <property type="nucleotide sequence ID" value="NZ_CBCSHD010000018.1"/>
</dbReference>
<gene>
    <name evidence="2" type="ORF">BIW53_13315</name>
</gene>
<accession>A0A1S1N9P3</accession>
<keyword evidence="3" id="KW-1185">Reference proteome</keyword>
<dbReference type="InterPro" id="IPR056078">
    <property type="entry name" value="DUF7661"/>
</dbReference>
<organism evidence="2 3">
    <name type="scientific">Pseudoalteromonas byunsanensis</name>
    <dbReference type="NCBI Taxonomy" id="327939"/>
    <lineage>
        <taxon>Bacteria</taxon>
        <taxon>Pseudomonadati</taxon>
        <taxon>Pseudomonadota</taxon>
        <taxon>Gammaproteobacteria</taxon>
        <taxon>Alteromonadales</taxon>
        <taxon>Pseudoalteromonadaceae</taxon>
        <taxon>Pseudoalteromonas</taxon>
    </lineage>
</organism>
<sequence length="72" mass="8396">MIAKFNVFGKKVSVMRQEQQWLLFNESDSGIRSRVYDVVIPADLDESELVLYLDDIYHELASEKHPNVIKIN</sequence>
<proteinExistence type="predicted"/>
<dbReference type="AlphaFoldDB" id="A0A1S1N9P3"/>
<evidence type="ECO:0000313" key="3">
    <source>
        <dbReference type="Proteomes" id="UP000180253"/>
    </source>
</evidence>
<dbReference type="OrthoDB" id="8758505at2"/>
<dbReference type="Proteomes" id="UP000180253">
    <property type="component" value="Unassembled WGS sequence"/>
</dbReference>